<sequence>MPDQNRWIIGHRGAPSLAPENTLGGFRKAAETGASWVELDVTLLADNTMVVNHDPTTDRCSNTQAVLAELIRDQLKGIDNSALYPDWPYEPLPLLSEVFRLLNELNLSLNLELKDHGLPAERVVSVLKLLLETEFNDNERLIISSFSRELLDECHRQIPEARLGLLCESLPEDWQEYARHTNIYSIHSRWSDLSYNDARQVKEKGYKLLCWTANQPELVESLWMWGMDAIITDNPQDYLK</sequence>
<dbReference type="SUPFAM" id="SSF51695">
    <property type="entry name" value="PLC-like phosphodiesterases"/>
    <property type="match status" value="1"/>
</dbReference>
<proteinExistence type="predicted"/>
<comment type="caution">
    <text evidence="2">The sequence shown here is derived from an EMBL/GenBank/DDBJ whole genome shotgun (WGS) entry which is preliminary data.</text>
</comment>
<dbReference type="PANTHER" id="PTHR46211">
    <property type="entry name" value="GLYCEROPHOSPHORYL DIESTER PHOSPHODIESTERASE"/>
    <property type="match status" value="1"/>
</dbReference>
<accession>A0A839IP34</accession>
<evidence type="ECO:0000313" key="3">
    <source>
        <dbReference type="Proteomes" id="UP000565262"/>
    </source>
</evidence>
<dbReference type="RefSeq" id="WP_182807802.1">
    <property type="nucleotide sequence ID" value="NZ_JACJFM010000004.1"/>
</dbReference>
<keyword evidence="3" id="KW-1185">Reference proteome</keyword>
<dbReference type="Pfam" id="PF03009">
    <property type="entry name" value="GDPD"/>
    <property type="match status" value="1"/>
</dbReference>
<dbReference type="AlphaFoldDB" id="A0A839IP34"/>
<dbReference type="EMBL" id="JACJFM010000004">
    <property type="protein sequence ID" value="MBB1486026.1"/>
    <property type="molecule type" value="Genomic_DNA"/>
</dbReference>
<dbReference type="Gene3D" id="3.20.20.190">
    <property type="entry name" value="Phosphatidylinositol (PI) phosphodiesterase"/>
    <property type="match status" value="1"/>
</dbReference>
<gene>
    <name evidence="2" type="ORF">H4O21_05325</name>
</gene>
<dbReference type="GO" id="GO:0006629">
    <property type="term" value="P:lipid metabolic process"/>
    <property type="evidence" value="ECO:0007669"/>
    <property type="project" value="InterPro"/>
</dbReference>
<dbReference type="GO" id="GO:0008081">
    <property type="term" value="F:phosphoric diester hydrolase activity"/>
    <property type="evidence" value="ECO:0007669"/>
    <property type="project" value="InterPro"/>
</dbReference>
<name>A0A839IP34_9GAMM</name>
<reference evidence="2 3" key="1">
    <citation type="submission" date="2020-08" db="EMBL/GenBank/DDBJ databases">
        <title>Oceanospirillum sp. nov. isolated from marine sediment.</title>
        <authorList>
            <person name="Ji X."/>
        </authorList>
    </citation>
    <scope>NUCLEOTIDE SEQUENCE [LARGE SCALE GENOMIC DNA]</scope>
    <source>
        <strain evidence="2 3">D5</strain>
    </source>
</reference>
<organism evidence="2 3">
    <name type="scientific">Oceanospirillum sediminis</name>
    <dbReference type="NCBI Taxonomy" id="2760088"/>
    <lineage>
        <taxon>Bacteria</taxon>
        <taxon>Pseudomonadati</taxon>
        <taxon>Pseudomonadota</taxon>
        <taxon>Gammaproteobacteria</taxon>
        <taxon>Oceanospirillales</taxon>
        <taxon>Oceanospirillaceae</taxon>
        <taxon>Oceanospirillum</taxon>
    </lineage>
</organism>
<evidence type="ECO:0000259" key="1">
    <source>
        <dbReference type="PROSITE" id="PS51704"/>
    </source>
</evidence>
<dbReference type="Proteomes" id="UP000565262">
    <property type="component" value="Unassembled WGS sequence"/>
</dbReference>
<dbReference type="InterPro" id="IPR030395">
    <property type="entry name" value="GP_PDE_dom"/>
</dbReference>
<dbReference type="PANTHER" id="PTHR46211:SF1">
    <property type="entry name" value="GLYCEROPHOSPHODIESTER PHOSPHODIESTERASE, CYTOPLASMIC"/>
    <property type="match status" value="1"/>
</dbReference>
<dbReference type="InterPro" id="IPR017946">
    <property type="entry name" value="PLC-like_Pdiesterase_TIM-brl"/>
</dbReference>
<evidence type="ECO:0000313" key="2">
    <source>
        <dbReference type="EMBL" id="MBB1486026.1"/>
    </source>
</evidence>
<feature type="domain" description="GP-PDE" evidence="1">
    <location>
        <begin position="6"/>
        <end position="240"/>
    </location>
</feature>
<dbReference type="PROSITE" id="PS51704">
    <property type="entry name" value="GP_PDE"/>
    <property type="match status" value="1"/>
</dbReference>
<protein>
    <submittedName>
        <fullName evidence="2">Glycerophosphoryl diester phosphodiesterase</fullName>
    </submittedName>
</protein>